<evidence type="ECO:0000313" key="4">
    <source>
        <dbReference type="EMBL" id="ODQ71213.1"/>
    </source>
</evidence>
<feature type="transmembrane region" description="Helical" evidence="2">
    <location>
        <begin position="89"/>
        <end position="114"/>
    </location>
</feature>
<protein>
    <recommendedName>
        <fullName evidence="3">Membrane anchor Opy2 N-terminal domain-containing protein</fullName>
    </recommendedName>
</protein>
<proteinExistence type="predicted"/>
<dbReference type="Proteomes" id="UP000094385">
    <property type="component" value="Unassembled WGS sequence"/>
</dbReference>
<dbReference type="EMBL" id="KV454298">
    <property type="protein sequence ID" value="ODQ71213.1"/>
    <property type="molecule type" value="Genomic_DNA"/>
</dbReference>
<dbReference type="STRING" id="675824.A0A1E3Q0J3"/>
<feature type="domain" description="Membrane anchor Opy2 N-terminal" evidence="3">
    <location>
        <begin position="27"/>
        <end position="61"/>
    </location>
</feature>
<accession>A0A1E3Q0J3</accession>
<evidence type="ECO:0000313" key="5">
    <source>
        <dbReference type="Proteomes" id="UP000094385"/>
    </source>
</evidence>
<evidence type="ECO:0000256" key="1">
    <source>
        <dbReference type="SAM" id="MobiDB-lite"/>
    </source>
</evidence>
<name>A0A1E3Q0J3_LIPST</name>
<keyword evidence="2" id="KW-1133">Transmembrane helix</keyword>
<dbReference type="Pfam" id="PF09463">
    <property type="entry name" value="Opy2"/>
    <property type="match status" value="1"/>
</dbReference>
<dbReference type="OrthoDB" id="4090474at2759"/>
<feature type="region of interest" description="Disordered" evidence="1">
    <location>
        <begin position="127"/>
        <end position="166"/>
    </location>
</feature>
<organism evidence="4 5">
    <name type="scientific">Lipomyces starkeyi NRRL Y-11557</name>
    <dbReference type="NCBI Taxonomy" id="675824"/>
    <lineage>
        <taxon>Eukaryota</taxon>
        <taxon>Fungi</taxon>
        <taxon>Dikarya</taxon>
        <taxon>Ascomycota</taxon>
        <taxon>Saccharomycotina</taxon>
        <taxon>Lipomycetes</taxon>
        <taxon>Lipomycetales</taxon>
        <taxon>Lipomycetaceae</taxon>
        <taxon>Lipomyces</taxon>
    </lineage>
</organism>
<keyword evidence="2" id="KW-0812">Transmembrane</keyword>
<dbReference type="AlphaFoldDB" id="A0A1E3Q0J3"/>
<feature type="compositionally biased region" description="Basic and acidic residues" evidence="1">
    <location>
        <begin position="135"/>
        <end position="149"/>
    </location>
</feature>
<keyword evidence="2" id="KW-0472">Membrane</keyword>
<dbReference type="InterPro" id="IPR018571">
    <property type="entry name" value="Membrane_anchor_Opy2_N"/>
</dbReference>
<evidence type="ECO:0000259" key="3">
    <source>
        <dbReference type="Pfam" id="PF09463"/>
    </source>
</evidence>
<reference evidence="4 5" key="1">
    <citation type="journal article" date="2016" name="Proc. Natl. Acad. Sci. U.S.A.">
        <title>Comparative genomics of biotechnologically important yeasts.</title>
        <authorList>
            <person name="Riley R."/>
            <person name="Haridas S."/>
            <person name="Wolfe K.H."/>
            <person name="Lopes M.R."/>
            <person name="Hittinger C.T."/>
            <person name="Goeker M."/>
            <person name="Salamov A.A."/>
            <person name="Wisecaver J.H."/>
            <person name="Long T.M."/>
            <person name="Calvey C.H."/>
            <person name="Aerts A.L."/>
            <person name="Barry K.W."/>
            <person name="Choi C."/>
            <person name="Clum A."/>
            <person name="Coughlan A.Y."/>
            <person name="Deshpande S."/>
            <person name="Douglass A.P."/>
            <person name="Hanson S.J."/>
            <person name="Klenk H.-P."/>
            <person name="LaButti K.M."/>
            <person name="Lapidus A."/>
            <person name="Lindquist E.A."/>
            <person name="Lipzen A.M."/>
            <person name="Meier-Kolthoff J.P."/>
            <person name="Ohm R.A."/>
            <person name="Otillar R.P."/>
            <person name="Pangilinan J.L."/>
            <person name="Peng Y."/>
            <person name="Rokas A."/>
            <person name="Rosa C.A."/>
            <person name="Scheuner C."/>
            <person name="Sibirny A.A."/>
            <person name="Slot J.C."/>
            <person name="Stielow J.B."/>
            <person name="Sun H."/>
            <person name="Kurtzman C.P."/>
            <person name="Blackwell M."/>
            <person name="Grigoriev I.V."/>
            <person name="Jeffries T.W."/>
        </authorList>
    </citation>
    <scope>NUCLEOTIDE SEQUENCE [LARGE SCALE GENOMIC DNA]</scope>
    <source>
        <strain evidence="4 5">NRRL Y-11557</strain>
    </source>
</reference>
<sequence>MSAIAHAFIDSRDLSQWEPSLIARANCISCPSSLPSCPTCAADEQCQLTLQTCSSCPTTFCKNYSAGSSTSPTSTTDTSMSSQNSYSPLGGIVGGTVGGFVFMCAIVALLFFFFRRRRARLLGAAGRTPEESLDGDEKTSHGPDSDTRPRSVATSGPYQYGEMSDVRQSTHTVASIASSAITRASNIIPIAYIPGVINRSNPNSPSYVPPIPEMPLEHVGQQAPIPSTPSTRSVYVLPQQQQQHIQLHQPYYDGGGVHSPTGTTTSDNANDPTRGMSIYSAATYDSQEDQSIRDSVGLRESVATSAYRSTVVVSPAMMTAIRAKPNLIERKS</sequence>
<evidence type="ECO:0000256" key="2">
    <source>
        <dbReference type="SAM" id="Phobius"/>
    </source>
</evidence>
<gene>
    <name evidence="4" type="ORF">LIPSTDRAFT_150086</name>
</gene>
<keyword evidence="5" id="KW-1185">Reference proteome</keyword>